<evidence type="ECO:0000259" key="1">
    <source>
        <dbReference type="SMART" id="SM00860"/>
    </source>
</evidence>
<dbReference type="SMART" id="SM00860">
    <property type="entry name" value="SMI1_KNR4"/>
    <property type="match status" value="1"/>
</dbReference>
<organism evidence="2 3">
    <name type="scientific">Actinomadura craniellae</name>
    <dbReference type="NCBI Taxonomy" id="2231787"/>
    <lineage>
        <taxon>Bacteria</taxon>
        <taxon>Bacillati</taxon>
        <taxon>Actinomycetota</taxon>
        <taxon>Actinomycetes</taxon>
        <taxon>Streptosporangiales</taxon>
        <taxon>Thermomonosporaceae</taxon>
        <taxon>Actinomadura</taxon>
    </lineage>
</organism>
<evidence type="ECO:0000313" key="3">
    <source>
        <dbReference type="Proteomes" id="UP000251891"/>
    </source>
</evidence>
<dbReference type="SUPFAM" id="SSF160631">
    <property type="entry name" value="SMI1/KNR4-like"/>
    <property type="match status" value="1"/>
</dbReference>
<dbReference type="OrthoDB" id="1190024at2"/>
<gene>
    <name evidence="2" type="ORF">DPM19_23255</name>
</gene>
<protein>
    <recommendedName>
        <fullName evidence="1">Knr4/Smi1-like domain-containing protein</fullName>
    </recommendedName>
</protein>
<dbReference type="SUPFAM" id="SSF48371">
    <property type="entry name" value="ARM repeat"/>
    <property type="match status" value="1"/>
</dbReference>
<comment type="caution">
    <text evidence="2">The sequence shown here is derived from an EMBL/GenBank/DDBJ whole genome shotgun (WGS) entry which is preliminary data.</text>
</comment>
<feature type="domain" description="Knr4/Smi1-like" evidence="1">
    <location>
        <begin position="11"/>
        <end position="230"/>
    </location>
</feature>
<dbReference type="AlphaFoldDB" id="A0A365H1H3"/>
<dbReference type="RefSeq" id="WP_111870118.1">
    <property type="nucleotide sequence ID" value="NZ_QLYX01000011.1"/>
</dbReference>
<dbReference type="EMBL" id="QLYX01000011">
    <property type="protein sequence ID" value="RAY12930.1"/>
    <property type="molecule type" value="Genomic_DNA"/>
</dbReference>
<sequence>MEAHGFELGAPLPEAVVAEFEERHEVTLPPAYRLFITELGNDGAGPGVGLCNLSKACPAHCRSPHLARPSTYVPGPRYLDDWEQRYEDPPDPRRIFLPGTLEIAHHGCTLVTRLVVTGPARGRLLNLDCDGSLGPYVVEDPDFLAWYERWLDEALAGYDIGWFGEQLPLQEPELVAALTDDPSPERRSRAGKSLLQLPALGDNAWDVLLDAMTTDADPTVRAELWDLLRWKRHRHPRLLDNAEAIADEVARYARSCTPTGITALNILRRLTFTDVLPELASPDLERRRRAAYQLAWPWGFIERDLPQDLLNEVTSALLGDADALLRSHGVAVVHQFGLTRLRPLLRELHKTETDPWVRHRLGWDPSEQPNPVWDDHLASAAWNATDDPPF</sequence>
<proteinExistence type="predicted"/>
<name>A0A365H1H3_9ACTN</name>
<dbReference type="InterPro" id="IPR018958">
    <property type="entry name" value="Knr4/Smi1-like_dom"/>
</dbReference>
<dbReference type="InterPro" id="IPR016024">
    <property type="entry name" value="ARM-type_fold"/>
</dbReference>
<keyword evidence="3" id="KW-1185">Reference proteome</keyword>
<reference evidence="2 3" key="1">
    <citation type="submission" date="2018-06" db="EMBL/GenBank/DDBJ databases">
        <title>Actinomadura craniellae sp. nov. isolated from marine sponge Craniella sp.</title>
        <authorList>
            <person name="Li L."/>
            <person name="Xu Q.H."/>
            <person name="Lin H.W."/>
            <person name="Lu Y.H."/>
        </authorList>
    </citation>
    <scope>NUCLEOTIDE SEQUENCE [LARGE SCALE GENOMIC DNA]</scope>
    <source>
        <strain evidence="2 3">LHW63021</strain>
    </source>
</reference>
<dbReference type="InterPro" id="IPR037883">
    <property type="entry name" value="Knr4/Smi1-like_sf"/>
</dbReference>
<accession>A0A365H1H3</accession>
<dbReference type="Proteomes" id="UP000251891">
    <property type="component" value="Unassembled WGS sequence"/>
</dbReference>
<evidence type="ECO:0000313" key="2">
    <source>
        <dbReference type="EMBL" id="RAY12930.1"/>
    </source>
</evidence>